<evidence type="ECO:0000313" key="2">
    <source>
        <dbReference type="Proteomes" id="UP000824890"/>
    </source>
</evidence>
<proteinExistence type="predicted"/>
<evidence type="ECO:0000313" key="1">
    <source>
        <dbReference type="EMBL" id="KAH0904527.1"/>
    </source>
</evidence>
<dbReference type="Proteomes" id="UP000824890">
    <property type="component" value="Unassembled WGS sequence"/>
</dbReference>
<protein>
    <submittedName>
        <fullName evidence="1">Uncharacterized protein</fullName>
    </submittedName>
</protein>
<name>A0ABQ8BI79_BRANA</name>
<sequence length="83" mass="9580">LKQLKCVVYGIEADKFNDFWISTNANPLVCVLSLWRIEWVKGASHLLQTQKDLKCFSIMTRQKFWTSYRGGMVASAIQSPNLR</sequence>
<gene>
    <name evidence="1" type="ORF">HID58_044030</name>
</gene>
<dbReference type="EMBL" id="JAGKQM010000011">
    <property type="protein sequence ID" value="KAH0904527.1"/>
    <property type="molecule type" value="Genomic_DNA"/>
</dbReference>
<feature type="non-terminal residue" evidence="1">
    <location>
        <position position="1"/>
    </location>
</feature>
<keyword evidence="2" id="KW-1185">Reference proteome</keyword>
<organism evidence="1 2">
    <name type="scientific">Brassica napus</name>
    <name type="common">Rape</name>
    <dbReference type="NCBI Taxonomy" id="3708"/>
    <lineage>
        <taxon>Eukaryota</taxon>
        <taxon>Viridiplantae</taxon>
        <taxon>Streptophyta</taxon>
        <taxon>Embryophyta</taxon>
        <taxon>Tracheophyta</taxon>
        <taxon>Spermatophyta</taxon>
        <taxon>Magnoliopsida</taxon>
        <taxon>eudicotyledons</taxon>
        <taxon>Gunneridae</taxon>
        <taxon>Pentapetalae</taxon>
        <taxon>rosids</taxon>
        <taxon>malvids</taxon>
        <taxon>Brassicales</taxon>
        <taxon>Brassicaceae</taxon>
        <taxon>Brassiceae</taxon>
        <taxon>Brassica</taxon>
    </lineage>
</organism>
<comment type="caution">
    <text evidence="1">The sequence shown here is derived from an EMBL/GenBank/DDBJ whole genome shotgun (WGS) entry which is preliminary data.</text>
</comment>
<accession>A0ABQ8BI79</accession>
<reference evidence="1 2" key="1">
    <citation type="submission" date="2021-05" db="EMBL/GenBank/DDBJ databases">
        <title>Genome Assembly of Synthetic Allotetraploid Brassica napus Reveals Homoeologous Exchanges between Subgenomes.</title>
        <authorList>
            <person name="Davis J.T."/>
        </authorList>
    </citation>
    <scope>NUCLEOTIDE SEQUENCE [LARGE SCALE GENOMIC DNA]</scope>
    <source>
        <strain evidence="2">cv. Da-Ae</strain>
        <tissue evidence="1">Seedling</tissue>
    </source>
</reference>